<reference evidence="2" key="1">
    <citation type="submission" date="2020-10" db="EMBL/GenBank/DDBJ databases">
        <title>Mucilaginibacter mali sp. nov., isolated from rhizosphere soil of apple orchard.</title>
        <authorList>
            <person name="Lee J.-S."/>
            <person name="Kim H.S."/>
            <person name="Kim J.-S."/>
        </authorList>
    </citation>
    <scope>NUCLEOTIDE SEQUENCE</scope>
    <source>
        <strain evidence="2">KCTC 22746</strain>
    </source>
</reference>
<dbReference type="PANTHER" id="PTHR32309">
    <property type="entry name" value="TYROSINE-PROTEIN KINASE"/>
    <property type="match status" value="1"/>
</dbReference>
<dbReference type="AlphaFoldDB" id="A0A929L098"/>
<evidence type="ECO:0000313" key="2">
    <source>
        <dbReference type="EMBL" id="MBE9663748.1"/>
    </source>
</evidence>
<name>A0A929L098_9SPHI</name>
<evidence type="ECO:0000313" key="3">
    <source>
        <dbReference type="Proteomes" id="UP000622475"/>
    </source>
</evidence>
<accession>A0A929L098</accession>
<protein>
    <submittedName>
        <fullName evidence="2">Lipopolysaccharide biosynthesis protein</fullName>
    </submittedName>
</protein>
<organism evidence="2 3">
    <name type="scientific">Mucilaginibacter myungsuensis</name>
    <dbReference type="NCBI Taxonomy" id="649104"/>
    <lineage>
        <taxon>Bacteria</taxon>
        <taxon>Pseudomonadati</taxon>
        <taxon>Bacteroidota</taxon>
        <taxon>Sphingobacteriia</taxon>
        <taxon>Sphingobacteriales</taxon>
        <taxon>Sphingobacteriaceae</taxon>
        <taxon>Mucilaginibacter</taxon>
    </lineage>
</organism>
<proteinExistence type="predicted"/>
<sequence>MNSAGPEEGISVKDLINQIKSGIRYLMTKLTFILLLSLCGGALGLTYALLKKPRYVATCTFVLEDGGKAGGLAQYAGLASIAGIDLGGGGSVFQGDNILELYRSRLMIAKTLLSKMGDSGRGRQLLIDRYIEFNKLKEKWGSDTKLRAITFSGGDLDRLHDSVITDIVNTINRTALVVSKPDKKLNIIKVDFTSKNENFSKVFVDRLVKNVNDFYVQTKTKKSEINVKILEHQKDSVRALLNLSLSGVASSIDAAPNANPNLTVLRVPSQRKQIDVQASSAIYSEIVKNLEISKVSLLQETPLIQVLDEPVFPLPVDKPGKVKYPIVCFFLTAIFTSVILIMRKIYKKILQ</sequence>
<dbReference type="RefSeq" id="WP_194112991.1">
    <property type="nucleotide sequence ID" value="NZ_JADFFL010000007.1"/>
</dbReference>
<dbReference type="Proteomes" id="UP000622475">
    <property type="component" value="Unassembled WGS sequence"/>
</dbReference>
<keyword evidence="1" id="KW-0472">Membrane</keyword>
<comment type="caution">
    <text evidence="2">The sequence shown here is derived from an EMBL/GenBank/DDBJ whole genome shotgun (WGS) entry which is preliminary data.</text>
</comment>
<feature type="transmembrane region" description="Helical" evidence="1">
    <location>
        <begin position="324"/>
        <end position="342"/>
    </location>
</feature>
<keyword evidence="3" id="KW-1185">Reference proteome</keyword>
<evidence type="ECO:0000256" key="1">
    <source>
        <dbReference type="SAM" id="Phobius"/>
    </source>
</evidence>
<feature type="transmembrane region" description="Helical" evidence="1">
    <location>
        <begin position="30"/>
        <end position="50"/>
    </location>
</feature>
<dbReference type="InterPro" id="IPR050445">
    <property type="entry name" value="Bact_polysacc_biosynth/exp"/>
</dbReference>
<keyword evidence="1" id="KW-1133">Transmembrane helix</keyword>
<dbReference type="PANTHER" id="PTHR32309:SF31">
    <property type="entry name" value="CAPSULAR EXOPOLYSACCHARIDE FAMILY"/>
    <property type="match status" value="1"/>
</dbReference>
<dbReference type="EMBL" id="JADFFL010000007">
    <property type="protein sequence ID" value="MBE9663748.1"/>
    <property type="molecule type" value="Genomic_DNA"/>
</dbReference>
<gene>
    <name evidence="2" type="ORF">IRJ16_17815</name>
</gene>
<keyword evidence="1" id="KW-0812">Transmembrane</keyword>